<dbReference type="PANTHER" id="PTHR43135">
    <property type="entry name" value="ALPHA-D-RIBOSE 1-METHYLPHOSPHONATE 5-TRIPHOSPHATE DIPHOSPHATASE"/>
    <property type="match status" value="1"/>
</dbReference>
<dbReference type="SUPFAM" id="SSF51338">
    <property type="entry name" value="Composite domain of metallo-dependent hydrolases"/>
    <property type="match status" value="1"/>
</dbReference>
<sequence length="450" mass="48361">MASTTAIVNGVLIDATGAAPVDNAVIVIVDDTITAAGPAADITVPADATIIDAAGKWIIPGLMDANVHLVSARTPDTILEFEGRYDELVREAAEIALKYGLTTIFDTWGPAGPTAAIRDRINAGELVGSRIYMAGNILGLGGPLADDFFPIGSILEPATMARINAIWEEGTGTHLAYLTPAEVKEVVRDYIQRTRPDFIKYAATDHVATGYLMLSEESQRAIVEAAHEAGLTVQAHTTTVESLRIEVELGADLLQHPDATIGRLIPDDLLDTIVQNQIPCAALVRTKEHEDWLIEQSGGAIDAMMNNLIQNDNALIAKGARVLLTTDGFAYGQRVKNHPGFRPGIRDNVPDMPTQIGISHFFWIRGAVQRGLDPMEALRSATSYIAEAYQVDDQIGTLVPGKKADLLILTADPLADPRNYQHIDTVMKDGAVIDREALGQNLLLADDPGL</sequence>
<proteinExistence type="predicted"/>
<dbReference type="InterPro" id="IPR051781">
    <property type="entry name" value="Metallo-dep_Hydrolase"/>
</dbReference>
<dbReference type="AlphaFoldDB" id="A0A5C8HMQ2"/>
<dbReference type="Proteomes" id="UP000321196">
    <property type="component" value="Unassembled WGS sequence"/>
</dbReference>
<dbReference type="EMBL" id="VRSW01000006">
    <property type="protein sequence ID" value="TXK02695.1"/>
    <property type="molecule type" value="Genomic_DNA"/>
</dbReference>
<dbReference type="GO" id="GO:0016810">
    <property type="term" value="F:hydrolase activity, acting on carbon-nitrogen (but not peptide) bonds"/>
    <property type="evidence" value="ECO:0007669"/>
    <property type="project" value="InterPro"/>
</dbReference>
<evidence type="ECO:0000313" key="2">
    <source>
        <dbReference type="EMBL" id="TXK02695.1"/>
    </source>
</evidence>
<keyword evidence="3" id="KW-1185">Reference proteome</keyword>
<organism evidence="2 3">
    <name type="scientific">Microbacterium mitrae</name>
    <dbReference type="NCBI Taxonomy" id="664640"/>
    <lineage>
        <taxon>Bacteria</taxon>
        <taxon>Bacillati</taxon>
        <taxon>Actinomycetota</taxon>
        <taxon>Actinomycetes</taxon>
        <taxon>Micrococcales</taxon>
        <taxon>Microbacteriaceae</taxon>
        <taxon>Microbacterium</taxon>
    </lineage>
</organism>
<comment type="caution">
    <text evidence="2">The sequence shown here is derived from an EMBL/GenBank/DDBJ whole genome shotgun (WGS) entry which is preliminary data.</text>
</comment>
<protein>
    <submittedName>
        <fullName evidence="2">Amidohydrolase family protein</fullName>
    </submittedName>
</protein>
<dbReference type="OrthoDB" id="3189065at2"/>
<dbReference type="PANTHER" id="PTHR43135:SF3">
    <property type="entry name" value="ALPHA-D-RIBOSE 1-METHYLPHOSPHONATE 5-TRIPHOSPHATE DIPHOSPHATASE"/>
    <property type="match status" value="1"/>
</dbReference>
<dbReference type="InterPro" id="IPR011059">
    <property type="entry name" value="Metal-dep_hydrolase_composite"/>
</dbReference>
<reference evidence="2 3" key="1">
    <citation type="submission" date="2019-08" db="EMBL/GenBank/DDBJ databases">
        <authorList>
            <person name="Dong K."/>
        </authorList>
    </citation>
    <scope>NUCLEOTIDE SEQUENCE [LARGE SCALE GENOMIC DNA]</scope>
    <source>
        <strain evidence="2 3">M4-8</strain>
    </source>
</reference>
<keyword evidence="2" id="KW-0378">Hydrolase</keyword>
<accession>A0A5C8HMQ2</accession>
<dbReference type="Gene3D" id="3.20.20.140">
    <property type="entry name" value="Metal-dependent hydrolases"/>
    <property type="match status" value="1"/>
</dbReference>
<name>A0A5C8HMQ2_9MICO</name>
<evidence type="ECO:0000259" key="1">
    <source>
        <dbReference type="Pfam" id="PF01979"/>
    </source>
</evidence>
<dbReference type="Gene3D" id="2.30.40.10">
    <property type="entry name" value="Urease, subunit C, domain 1"/>
    <property type="match status" value="1"/>
</dbReference>
<dbReference type="InterPro" id="IPR006680">
    <property type="entry name" value="Amidohydro-rel"/>
</dbReference>
<dbReference type="RefSeq" id="WP_147826629.1">
    <property type="nucleotide sequence ID" value="NZ_BAAARG010000005.1"/>
</dbReference>
<dbReference type="SUPFAM" id="SSF51556">
    <property type="entry name" value="Metallo-dependent hydrolases"/>
    <property type="match status" value="1"/>
</dbReference>
<evidence type="ECO:0000313" key="3">
    <source>
        <dbReference type="Proteomes" id="UP000321196"/>
    </source>
</evidence>
<feature type="domain" description="Amidohydrolase-related" evidence="1">
    <location>
        <begin position="57"/>
        <end position="432"/>
    </location>
</feature>
<dbReference type="Pfam" id="PF01979">
    <property type="entry name" value="Amidohydro_1"/>
    <property type="match status" value="1"/>
</dbReference>
<dbReference type="InterPro" id="IPR032466">
    <property type="entry name" value="Metal_Hydrolase"/>
</dbReference>
<gene>
    <name evidence="2" type="ORF">FVP60_12505</name>
</gene>